<dbReference type="InterPro" id="IPR050320">
    <property type="entry name" value="N5-glutamine_MTase"/>
</dbReference>
<evidence type="ECO:0000256" key="5">
    <source>
        <dbReference type="ARBA" id="ARBA00048391"/>
    </source>
</evidence>
<evidence type="ECO:0000313" key="9">
    <source>
        <dbReference type="Proteomes" id="UP000195514"/>
    </source>
</evidence>
<dbReference type="Gene3D" id="3.40.50.150">
    <property type="entry name" value="Vaccinia Virus protein VP39"/>
    <property type="match status" value="1"/>
</dbReference>
<evidence type="ECO:0000259" key="6">
    <source>
        <dbReference type="Pfam" id="PF05175"/>
    </source>
</evidence>
<name>A0A1Y6K5D8_9CHLR</name>
<dbReference type="CDD" id="cd02440">
    <property type="entry name" value="AdoMet_MTases"/>
    <property type="match status" value="1"/>
</dbReference>
<dbReference type="Pfam" id="PF17827">
    <property type="entry name" value="PrmC_N"/>
    <property type="match status" value="1"/>
</dbReference>
<reference evidence="9" key="1">
    <citation type="submission" date="2017-05" db="EMBL/GenBank/DDBJ databases">
        <authorList>
            <person name="Kirkegaard R."/>
            <person name="Mcilroy J S."/>
        </authorList>
    </citation>
    <scope>NUCLEOTIDE SEQUENCE [LARGE SCALE GENOMIC DNA]</scope>
</reference>
<feature type="domain" description="Release factor glutamine methyltransferase N-terminal" evidence="7">
    <location>
        <begin position="2"/>
        <end position="47"/>
    </location>
</feature>
<feature type="domain" description="Methyltransferase small" evidence="6">
    <location>
        <begin position="77"/>
        <end position="160"/>
    </location>
</feature>
<evidence type="ECO:0000256" key="3">
    <source>
        <dbReference type="ARBA" id="ARBA00022679"/>
    </source>
</evidence>
<dbReference type="EMBL" id="LT859958">
    <property type="protein sequence ID" value="SMX54844.1"/>
    <property type="molecule type" value="Genomic_DNA"/>
</dbReference>
<organism evidence="8 9">
    <name type="scientific">Candidatus Brevifilum fermentans</name>
    <dbReference type="NCBI Taxonomy" id="1986204"/>
    <lineage>
        <taxon>Bacteria</taxon>
        <taxon>Bacillati</taxon>
        <taxon>Chloroflexota</taxon>
        <taxon>Anaerolineae</taxon>
        <taxon>Anaerolineales</taxon>
        <taxon>Anaerolineaceae</taxon>
        <taxon>Candidatus Brevifilum</taxon>
    </lineage>
</organism>
<keyword evidence="4" id="KW-0949">S-adenosyl-L-methionine</keyword>
<dbReference type="InterPro" id="IPR040758">
    <property type="entry name" value="PrmC_N"/>
</dbReference>
<dbReference type="Gene3D" id="1.10.8.10">
    <property type="entry name" value="DNA helicase RuvA subunit, C-terminal domain"/>
    <property type="match status" value="1"/>
</dbReference>
<evidence type="ECO:0000256" key="1">
    <source>
        <dbReference type="ARBA" id="ARBA00012771"/>
    </source>
</evidence>
<protein>
    <recommendedName>
        <fullName evidence="1">peptide chain release factor N(5)-glutamine methyltransferase</fullName>
        <ecNumber evidence="1">2.1.1.297</ecNumber>
    </recommendedName>
</protein>
<dbReference type="NCBIfam" id="TIGR00536">
    <property type="entry name" value="hemK_fam"/>
    <property type="match status" value="1"/>
</dbReference>
<dbReference type="PANTHER" id="PTHR18895">
    <property type="entry name" value="HEMK METHYLTRANSFERASE"/>
    <property type="match status" value="1"/>
</dbReference>
<dbReference type="InterPro" id="IPR004556">
    <property type="entry name" value="HemK-like"/>
</dbReference>
<dbReference type="InterPro" id="IPR007848">
    <property type="entry name" value="Small_mtfrase_dom"/>
</dbReference>
<dbReference type="EC" id="2.1.1.297" evidence="1"/>
<evidence type="ECO:0000313" key="8">
    <source>
        <dbReference type="EMBL" id="SMX54844.1"/>
    </source>
</evidence>
<dbReference type="InterPro" id="IPR019874">
    <property type="entry name" value="RF_methyltr_PrmC"/>
</dbReference>
<dbReference type="GO" id="GO:0032259">
    <property type="term" value="P:methylation"/>
    <property type="evidence" value="ECO:0007669"/>
    <property type="project" value="UniProtKB-KW"/>
</dbReference>
<sequence>MLQHVLKQSKSWVLSHSEYRLTPQEHEALQESLDHFLKGVPLPYILGYWEFFGRTFQLTPDVLIPRPETEMLVEFALQHAQGLHSCRIIDIGTGSGCIAISLAAELPEATVFGVDLSMAALRIAQKNARYHNLPHIHFIQADLLSSFSTQFDLICANLPYIPTRTLDALPVSRWEPRLALDGGQSGMETIRRLLVQAKTRMAPNSVLLLEVESTLGASTLASAQEVFPNAYHQLVPDLTGLDRMIKIQLISDDHL</sequence>
<comment type="catalytic activity">
    <reaction evidence="5">
        <text>L-glutaminyl-[peptide chain release factor] + S-adenosyl-L-methionine = N(5)-methyl-L-glutaminyl-[peptide chain release factor] + S-adenosyl-L-homocysteine + H(+)</text>
        <dbReference type="Rhea" id="RHEA:42896"/>
        <dbReference type="Rhea" id="RHEA-COMP:10271"/>
        <dbReference type="Rhea" id="RHEA-COMP:10272"/>
        <dbReference type="ChEBI" id="CHEBI:15378"/>
        <dbReference type="ChEBI" id="CHEBI:30011"/>
        <dbReference type="ChEBI" id="CHEBI:57856"/>
        <dbReference type="ChEBI" id="CHEBI:59789"/>
        <dbReference type="ChEBI" id="CHEBI:61891"/>
        <dbReference type="EC" id="2.1.1.297"/>
    </reaction>
</comment>
<dbReference type="NCBIfam" id="TIGR03534">
    <property type="entry name" value="RF_mod_PrmC"/>
    <property type="match status" value="1"/>
</dbReference>
<dbReference type="SUPFAM" id="SSF53335">
    <property type="entry name" value="S-adenosyl-L-methionine-dependent methyltransferases"/>
    <property type="match status" value="1"/>
</dbReference>
<dbReference type="PANTHER" id="PTHR18895:SF74">
    <property type="entry name" value="MTRF1L RELEASE FACTOR GLUTAMINE METHYLTRANSFERASE"/>
    <property type="match status" value="1"/>
</dbReference>
<evidence type="ECO:0000256" key="2">
    <source>
        <dbReference type="ARBA" id="ARBA00022603"/>
    </source>
</evidence>
<keyword evidence="2 8" id="KW-0489">Methyltransferase</keyword>
<proteinExistence type="predicted"/>
<dbReference type="InterPro" id="IPR029063">
    <property type="entry name" value="SAM-dependent_MTases_sf"/>
</dbReference>
<dbReference type="AlphaFoldDB" id="A0A1Y6K5D8"/>
<dbReference type="Pfam" id="PF05175">
    <property type="entry name" value="MTS"/>
    <property type="match status" value="1"/>
</dbReference>
<evidence type="ECO:0000256" key="4">
    <source>
        <dbReference type="ARBA" id="ARBA00022691"/>
    </source>
</evidence>
<keyword evidence="3 8" id="KW-0808">Transferase</keyword>
<dbReference type="Proteomes" id="UP000195514">
    <property type="component" value="Chromosome I"/>
</dbReference>
<evidence type="ECO:0000259" key="7">
    <source>
        <dbReference type="Pfam" id="PF17827"/>
    </source>
</evidence>
<dbReference type="GO" id="GO:0102559">
    <property type="term" value="F:peptide chain release factor N(5)-glutamine methyltransferase activity"/>
    <property type="evidence" value="ECO:0007669"/>
    <property type="project" value="UniProtKB-EC"/>
</dbReference>
<dbReference type="KEGG" id="abat:CFX1CAM_1779"/>
<gene>
    <name evidence="8" type="primary">hemK</name>
    <name evidence="8" type="ORF">CFX1CAM_1779</name>
</gene>
<keyword evidence="9" id="KW-1185">Reference proteome</keyword>
<accession>A0A1Y6K5D8</accession>